<evidence type="ECO:0000313" key="3">
    <source>
        <dbReference type="Proteomes" id="UP000070700"/>
    </source>
</evidence>
<dbReference type="KEGG" id="psco:LY89DRAFT_683208"/>
<dbReference type="GeneID" id="28824385"/>
<dbReference type="RefSeq" id="XP_018073684.1">
    <property type="nucleotide sequence ID" value="XM_018214659.1"/>
</dbReference>
<dbReference type="InParanoid" id="A0A194XGS2"/>
<keyword evidence="1" id="KW-1133">Transmembrane helix</keyword>
<dbReference type="EMBL" id="KQ947411">
    <property type="protein sequence ID" value="KUJ19329.1"/>
    <property type="molecule type" value="Genomic_DNA"/>
</dbReference>
<protein>
    <submittedName>
        <fullName evidence="2">Uncharacterized protein</fullName>
    </submittedName>
</protein>
<accession>A0A194XGS2</accession>
<name>A0A194XGS2_MOLSC</name>
<dbReference type="OrthoDB" id="3564789at2759"/>
<proteinExistence type="predicted"/>
<dbReference type="AlphaFoldDB" id="A0A194XGS2"/>
<evidence type="ECO:0000256" key="1">
    <source>
        <dbReference type="SAM" id="Phobius"/>
    </source>
</evidence>
<evidence type="ECO:0000313" key="2">
    <source>
        <dbReference type="EMBL" id="KUJ19329.1"/>
    </source>
</evidence>
<gene>
    <name evidence="2" type="ORF">LY89DRAFT_683208</name>
</gene>
<keyword evidence="1" id="KW-0812">Transmembrane</keyword>
<dbReference type="Proteomes" id="UP000070700">
    <property type="component" value="Unassembled WGS sequence"/>
</dbReference>
<keyword evidence="1" id="KW-0472">Membrane</keyword>
<keyword evidence="3" id="KW-1185">Reference proteome</keyword>
<sequence>MAPFSWANGYEFHAIWVTVVGALGYATFLLVKARLSFYEKVKQGLPMPKWNPVFGHLLTLNDLFESIPIDSGLIFPFAGSVLVSGREQLLL</sequence>
<organism evidence="2 3">
    <name type="scientific">Mollisia scopiformis</name>
    <name type="common">Conifer needle endophyte fungus</name>
    <name type="synonym">Phialocephala scopiformis</name>
    <dbReference type="NCBI Taxonomy" id="149040"/>
    <lineage>
        <taxon>Eukaryota</taxon>
        <taxon>Fungi</taxon>
        <taxon>Dikarya</taxon>
        <taxon>Ascomycota</taxon>
        <taxon>Pezizomycotina</taxon>
        <taxon>Leotiomycetes</taxon>
        <taxon>Helotiales</taxon>
        <taxon>Mollisiaceae</taxon>
        <taxon>Mollisia</taxon>
    </lineage>
</organism>
<reference evidence="2 3" key="1">
    <citation type="submission" date="2015-10" db="EMBL/GenBank/DDBJ databases">
        <title>Full genome of DAOMC 229536 Phialocephala scopiformis, a fungal endophyte of spruce producing the potent anti-insectan compound rugulosin.</title>
        <authorList>
            <consortium name="DOE Joint Genome Institute"/>
            <person name="Walker A.K."/>
            <person name="Frasz S.L."/>
            <person name="Seifert K.A."/>
            <person name="Miller J.D."/>
            <person name="Mondo S.J."/>
            <person name="Labutti K."/>
            <person name="Lipzen A."/>
            <person name="Dockter R."/>
            <person name="Kennedy M."/>
            <person name="Grigoriev I.V."/>
            <person name="Spatafora J.W."/>
        </authorList>
    </citation>
    <scope>NUCLEOTIDE SEQUENCE [LARGE SCALE GENOMIC DNA]</scope>
    <source>
        <strain evidence="2 3">CBS 120377</strain>
    </source>
</reference>
<feature type="transmembrane region" description="Helical" evidence="1">
    <location>
        <begin position="12"/>
        <end position="31"/>
    </location>
</feature>